<gene>
    <name evidence="2" type="ORF">NC653_025040</name>
</gene>
<proteinExistence type="predicted"/>
<evidence type="ECO:0000313" key="3">
    <source>
        <dbReference type="Proteomes" id="UP001164929"/>
    </source>
</evidence>
<dbReference type="AlphaFoldDB" id="A0AAD6Q9G3"/>
<protein>
    <submittedName>
        <fullName evidence="2">Uncharacterized protein</fullName>
    </submittedName>
</protein>
<sequence length="96" mass="10841">MKIPCKRITSHQVTGQQCKHKTPPPVLLPDTQSLSVSRKETLPRFPNSYYPLAGSSNIPFVCLLQEGRFYETAIKLPVRSRTSSKFIFARSSNFLA</sequence>
<evidence type="ECO:0000256" key="1">
    <source>
        <dbReference type="SAM" id="MobiDB-lite"/>
    </source>
</evidence>
<evidence type="ECO:0000313" key="2">
    <source>
        <dbReference type="EMBL" id="KAJ6981818.1"/>
    </source>
</evidence>
<feature type="region of interest" description="Disordered" evidence="1">
    <location>
        <begin position="1"/>
        <end position="24"/>
    </location>
</feature>
<organism evidence="2 3">
    <name type="scientific">Populus alba x Populus x berolinensis</name>
    <dbReference type="NCBI Taxonomy" id="444605"/>
    <lineage>
        <taxon>Eukaryota</taxon>
        <taxon>Viridiplantae</taxon>
        <taxon>Streptophyta</taxon>
        <taxon>Embryophyta</taxon>
        <taxon>Tracheophyta</taxon>
        <taxon>Spermatophyta</taxon>
        <taxon>Magnoliopsida</taxon>
        <taxon>eudicotyledons</taxon>
        <taxon>Gunneridae</taxon>
        <taxon>Pentapetalae</taxon>
        <taxon>rosids</taxon>
        <taxon>fabids</taxon>
        <taxon>Malpighiales</taxon>
        <taxon>Salicaceae</taxon>
        <taxon>Saliceae</taxon>
        <taxon>Populus</taxon>
    </lineage>
</organism>
<name>A0AAD6Q9G3_9ROSI</name>
<dbReference type="EMBL" id="JAQIZT010000010">
    <property type="protein sequence ID" value="KAJ6981818.1"/>
    <property type="molecule type" value="Genomic_DNA"/>
</dbReference>
<dbReference type="Proteomes" id="UP001164929">
    <property type="component" value="Chromosome 10"/>
</dbReference>
<comment type="caution">
    <text evidence="2">The sequence shown here is derived from an EMBL/GenBank/DDBJ whole genome shotgun (WGS) entry which is preliminary data.</text>
</comment>
<accession>A0AAD6Q9G3</accession>
<reference evidence="2" key="1">
    <citation type="journal article" date="2023" name="Mol. Ecol. Resour.">
        <title>Chromosome-level genome assembly of a triploid poplar Populus alba 'Berolinensis'.</title>
        <authorList>
            <person name="Chen S."/>
            <person name="Yu Y."/>
            <person name="Wang X."/>
            <person name="Wang S."/>
            <person name="Zhang T."/>
            <person name="Zhou Y."/>
            <person name="He R."/>
            <person name="Meng N."/>
            <person name="Wang Y."/>
            <person name="Liu W."/>
            <person name="Liu Z."/>
            <person name="Liu J."/>
            <person name="Guo Q."/>
            <person name="Huang H."/>
            <person name="Sederoff R.R."/>
            <person name="Wang G."/>
            <person name="Qu G."/>
            <person name="Chen S."/>
        </authorList>
    </citation>
    <scope>NUCLEOTIDE SEQUENCE</scope>
    <source>
        <strain evidence="2">SC-2020</strain>
    </source>
</reference>
<keyword evidence="3" id="KW-1185">Reference proteome</keyword>